<sequence length="469" mass="49675">MIPSDFEDRRICIIGLGYVGLTLAVALADVGFHIVGVETNPTIRDCLANKKAHFSETGLDRRLQAVIEAGRLEVHPVIPVGDTSTTYVITVGTPVDETKHTKLAAIQNVASMVAGALKPNDLIVLRSTVRVGVSRTVVKPILDQAGVPFQIAFCPERTIEGKAIEELRSLPQVVGGIDTASTLRASRLFHMLTPSVIRVSSLEAAEMVKLVNNTYRDISFAFANEVAFASEAAGLSATEVIRAGNLGYPRGGLPLPGPVGGPCLEKDPYILAEGLALHGFMPELSLAGRRLNETLPQRAADYLDGLAGKRHLNVTRIAVVGVAFKGRPATSDLRGTLALPLIESLRGVFPDAEIVGWDPVASASDIRRELAIGATTTLPEAVTGASLVVIQNNHTAFKEIDFQCVSRAMAPRGVIYDFWGQNESEDLALDNGVAYATFGSAFLTEASAARSASTSKGARAGVGDLESAT</sequence>
<protein>
    <submittedName>
        <fullName evidence="7">Nucleotide sugar dehydrogenase</fullName>
    </submittedName>
</protein>
<dbReference type="GO" id="GO:0016628">
    <property type="term" value="F:oxidoreductase activity, acting on the CH-CH group of donors, NAD or NADP as acceptor"/>
    <property type="evidence" value="ECO:0007669"/>
    <property type="project" value="InterPro"/>
</dbReference>
<dbReference type="Pfam" id="PF03720">
    <property type="entry name" value="UDPG_MGDP_dh_C"/>
    <property type="match status" value="1"/>
</dbReference>
<gene>
    <name evidence="7" type="ordered locus">Caul_4921</name>
</gene>
<dbReference type="GO" id="GO:0016616">
    <property type="term" value="F:oxidoreductase activity, acting on the CH-OH group of donors, NAD or NADP as acceptor"/>
    <property type="evidence" value="ECO:0007669"/>
    <property type="project" value="InterPro"/>
</dbReference>
<dbReference type="InterPro" id="IPR001732">
    <property type="entry name" value="UDP-Glc/GDP-Man_DH_N"/>
</dbReference>
<dbReference type="EMBL" id="CP000927">
    <property type="protein sequence ID" value="ABZ74041.1"/>
    <property type="molecule type" value="Genomic_DNA"/>
</dbReference>
<dbReference type="SUPFAM" id="SSF51735">
    <property type="entry name" value="NAD(P)-binding Rossmann-fold domains"/>
    <property type="match status" value="1"/>
</dbReference>
<keyword evidence="5" id="KW-0472">Membrane</keyword>
<dbReference type="Pfam" id="PF03721">
    <property type="entry name" value="UDPG_MGDP_dh_N"/>
    <property type="match status" value="1"/>
</dbReference>
<accession>B0T595</accession>
<dbReference type="InterPro" id="IPR008927">
    <property type="entry name" value="6-PGluconate_DH-like_C_sf"/>
</dbReference>
<dbReference type="PANTHER" id="PTHR43491:SF2">
    <property type="entry name" value="UDP-N-ACETYL-D-MANNOSAMINE DEHYDROGENASE"/>
    <property type="match status" value="1"/>
</dbReference>
<evidence type="ECO:0000259" key="6">
    <source>
        <dbReference type="SMART" id="SM00984"/>
    </source>
</evidence>
<feature type="transmembrane region" description="Helical" evidence="5">
    <location>
        <begin position="12"/>
        <end position="35"/>
    </location>
</feature>
<dbReference type="OrthoDB" id="9803238at2"/>
<dbReference type="PANTHER" id="PTHR43491">
    <property type="entry name" value="UDP-N-ACETYL-D-MANNOSAMINE DEHYDROGENASE"/>
    <property type="match status" value="1"/>
</dbReference>
<dbReference type="InterPro" id="IPR036291">
    <property type="entry name" value="NAD(P)-bd_dom_sf"/>
</dbReference>
<dbReference type="InterPro" id="IPR014026">
    <property type="entry name" value="UDP-Glc/GDP-Man_DH_dimer"/>
</dbReference>
<dbReference type="InterPro" id="IPR028359">
    <property type="entry name" value="UDP_ManNAc/GlcNAc_DH"/>
</dbReference>
<dbReference type="NCBIfam" id="TIGR03026">
    <property type="entry name" value="NDP-sugDHase"/>
    <property type="match status" value="1"/>
</dbReference>
<dbReference type="InterPro" id="IPR017476">
    <property type="entry name" value="UDP-Glc/GDP-Man"/>
</dbReference>
<dbReference type="PIRSF" id="PIRSF000124">
    <property type="entry name" value="UDPglc_GDPman_dh"/>
    <property type="match status" value="1"/>
</dbReference>
<feature type="domain" description="UDP-glucose/GDP-mannose dehydrogenase C-terminal" evidence="6">
    <location>
        <begin position="318"/>
        <end position="423"/>
    </location>
</feature>
<name>B0T595_CAUSK</name>
<dbReference type="PIRSF" id="PIRSF500136">
    <property type="entry name" value="UDP_ManNAc_DH"/>
    <property type="match status" value="1"/>
</dbReference>
<evidence type="ECO:0000256" key="1">
    <source>
        <dbReference type="ARBA" id="ARBA00006601"/>
    </source>
</evidence>
<dbReference type="GO" id="GO:0051287">
    <property type="term" value="F:NAD binding"/>
    <property type="evidence" value="ECO:0007669"/>
    <property type="project" value="InterPro"/>
</dbReference>
<evidence type="ECO:0000256" key="5">
    <source>
        <dbReference type="SAM" id="Phobius"/>
    </source>
</evidence>
<proteinExistence type="inferred from homology"/>
<dbReference type="HOGENOM" id="CLU_023810_3_2_5"/>
<dbReference type="SUPFAM" id="SSF52413">
    <property type="entry name" value="UDP-glucose/GDP-mannose dehydrogenase C-terminal domain"/>
    <property type="match status" value="1"/>
</dbReference>
<dbReference type="SUPFAM" id="SSF48179">
    <property type="entry name" value="6-phosphogluconate dehydrogenase C-terminal domain-like"/>
    <property type="match status" value="1"/>
</dbReference>
<dbReference type="Pfam" id="PF00984">
    <property type="entry name" value="UDPG_MGDP_dh"/>
    <property type="match status" value="1"/>
</dbReference>
<dbReference type="GO" id="GO:0000271">
    <property type="term" value="P:polysaccharide biosynthetic process"/>
    <property type="evidence" value="ECO:0007669"/>
    <property type="project" value="InterPro"/>
</dbReference>
<dbReference type="STRING" id="366602.Caul_4921"/>
<evidence type="ECO:0000256" key="4">
    <source>
        <dbReference type="PIRNR" id="PIRNR000124"/>
    </source>
</evidence>
<dbReference type="SMART" id="SM00984">
    <property type="entry name" value="UDPG_MGDP_dh_C"/>
    <property type="match status" value="1"/>
</dbReference>
<dbReference type="Gene3D" id="3.40.50.720">
    <property type="entry name" value="NAD(P)-binding Rossmann-like Domain"/>
    <property type="match status" value="2"/>
</dbReference>
<comment type="similarity">
    <text evidence="1 4">Belongs to the UDP-glucose/GDP-mannose dehydrogenase family.</text>
</comment>
<evidence type="ECO:0000256" key="3">
    <source>
        <dbReference type="ARBA" id="ARBA00023027"/>
    </source>
</evidence>
<dbReference type="AlphaFoldDB" id="B0T595"/>
<dbReference type="KEGG" id="cak:Caul_4921"/>
<keyword evidence="3" id="KW-0520">NAD</keyword>
<keyword evidence="2" id="KW-0560">Oxidoreductase</keyword>
<keyword evidence="5" id="KW-0812">Transmembrane</keyword>
<evidence type="ECO:0000313" key="7">
    <source>
        <dbReference type="EMBL" id="ABZ74041.1"/>
    </source>
</evidence>
<dbReference type="InterPro" id="IPR014027">
    <property type="entry name" value="UDP-Glc/GDP-Man_DH_C"/>
</dbReference>
<organism evidence="7">
    <name type="scientific">Caulobacter sp. (strain K31)</name>
    <dbReference type="NCBI Taxonomy" id="366602"/>
    <lineage>
        <taxon>Bacteria</taxon>
        <taxon>Pseudomonadati</taxon>
        <taxon>Pseudomonadota</taxon>
        <taxon>Alphaproteobacteria</taxon>
        <taxon>Caulobacterales</taxon>
        <taxon>Caulobacteraceae</taxon>
        <taxon>Caulobacter</taxon>
    </lineage>
</organism>
<reference evidence="7" key="1">
    <citation type="submission" date="2008-01" db="EMBL/GenBank/DDBJ databases">
        <title>Complete sequence of chromosome of Caulobacter sp. K31.</title>
        <authorList>
            <consortium name="US DOE Joint Genome Institute"/>
            <person name="Copeland A."/>
            <person name="Lucas S."/>
            <person name="Lapidus A."/>
            <person name="Barry K."/>
            <person name="Glavina del Rio T."/>
            <person name="Dalin E."/>
            <person name="Tice H."/>
            <person name="Pitluck S."/>
            <person name="Bruce D."/>
            <person name="Goodwin L."/>
            <person name="Thompson L.S."/>
            <person name="Brettin T."/>
            <person name="Detter J.C."/>
            <person name="Han C."/>
            <person name="Schmutz J."/>
            <person name="Larimer F."/>
            <person name="Land M."/>
            <person name="Hauser L."/>
            <person name="Kyrpides N."/>
            <person name="Kim E."/>
            <person name="Stephens C."/>
            <person name="Richardson P."/>
        </authorList>
    </citation>
    <scope>NUCLEOTIDE SEQUENCE [LARGE SCALE GENOMIC DNA]</scope>
    <source>
        <strain evidence="7">K31</strain>
    </source>
</reference>
<dbReference type="InterPro" id="IPR036220">
    <property type="entry name" value="UDP-Glc/GDP-Man_DH_C_sf"/>
</dbReference>
<dbReference type="eggNOG" id="COG0677">
    <property type="taxonomic scope" value="Bacteria"/>
</dbReference>
<keyword evidence="5" id="KW-1133">Transmembrane helix</keyword>
<evidence type="ECO:0000256" key="2">
    <source>
        <dbReference type="ARBA" id="ARBA00023002"/>
    </source>
</evidence>